<organism evidence="2 3">
    <name type="scientific">Microbacterium phyllosphaerae</name>
    <dbReference type="NCBI Taxonomy" id="124798"/>
    <lineage>
        <taxon>Bacteria</taxon>
        <taxon>Bacillati</taxon>
        <taxon>Actinomycetota</taxon>
        <taxon>Actinomycetes</taxon>
        <taxon>Micrococcales</taxon>
        <taxon>Microbacteriaceae</taxon>
        <taxon>Microbacterium</taxon>
    </lineage>
</organism>
<feature type="domain" description="AB hydrolase-1" evidence="1">
    <location>
        <begin position="25"/>
        <end position="224"/>
    </location>
</feature>
<dbReference type="PRINTS" id="PR00111">
    <property type="entry name" value="ABHYDROLASE"/>
</dbReference>
<dbReference type="Proteomes" id="UP000703720">
    <property type="component" value="Unassembled WGS sequence"/>
</dbReference>
<name>A0ABS4WP71_9MICO</name>
<dbReference type="Gene3D" id="3.40.50.1820">
    <property type="entry name" value="alpha/beta hydrolase"/>
    <property type="match status" value="1"/>
</dbReference>
<dbReference type="SUPFAM" id="SSF53474">
    <property type="entry name" value="alpha/beta-Hydrolases"/>
    <property type="match status" value="1"/>
</dbReference>
<comment type="caution">
    <text evidence="2">The sequence shown here is derived from an EMBL/GenBank/DDBJ whole genome shotgun (WGS) entry which is preliminary data.</text>
</comment>
<protein>
    <submittedName>
        <fullName evidence="2">Pimeloyl-ACP methyl ester carboxylesterase</fullName>
    </submittedName>
</protein>
<reference evidence="2 3" key="1">
    <citation type="submission" date="2021-03" db="EMBL/GenBank/DDBJ databases">
        <title>Sequencing the genomes of 1000 actinobacteria strains.</title>
        <authorList>
            <person name="Klenk H.-P."/>
        </authorList>
    </citation>
    <scope>NUCLEOTIDE SEQUENCE [LARGE SCALE GENOMIC DNA]</scope>
    <source>
        <strain evidence="2 3">DSM 13468</strain>
    </source>
</reference>
<dbReference type="InterPro" id="IPR050228">
    <property type="entry name" value="Carboxylesterase_BioH"/>
</dbReference>
<proteinExistence type="predicted"/>
<dbReference type="InterPro" id="IPR029058">
    <property type="entry name" value="AB_hydrolase_fold"/>
</dbReference>
<sequence length="242" mass="25995">MSVAAAPLVLLAGMNCTADLWADARFDGAGFEGAIRPVLDRPSIAEQVAALLDGLPEKFVLVGHSLGGIVGMALALAAPERVAGLVLVSTNAKAPTEAQRSGWGDWLTRVDAGTDARALQQSILSPLLGERLVRDRPDLVQRTLRMGEETGAERLRAQLAMQLTRTDLLARLPELTMPTFVVSGLDDVICPPHFHTEIVSAMADARLVSLDAGHLLPLERPREFGRLVRSWMSQQRLLGAVA</sequence>
<dbReference type="PANTHER" id="PTHR43194:SF2">
    <property type="entry name" value="PEROXISOMAL MEMBRANE PROTEIN LPX1"/>
    <property type="match status" value="1"/>
</dbReference>
<dbReference type="RefSeq" id="WP_210096699.1">
    <property type="nucleotide sequence ID" value="NZ_BAAAIO010000001.1"/>
</dbReference>
<gene>
    <name evidence="2" type="ORF">JOF42_000829</name>
</gene>
<evidence type="ECO:0000313" key="2">
    <source>
        <dbReference type="EMBL" id="MBP2377334.1"/>
    </source>
</evidence>
<evidence type="ECO:0000313" key="3">
    <source>
        <dbReference type="Proteomes" id="UP000703720"/>
    </source>
</evidence>
<keyword evidence="3" id="KW-1185">Reference proteome</keyword>
<accession>A0ABS4WP71</accession>
<dbReference type="EMBL" id="JAGIOA010000001">
    <property type="protein sequence ID" value="MBP2377334.1"/>
    <property type="molecule type" value="Genomic_DNA"/>
</dbReference>
<dbReference type="InterPro" id="IPR000073">
    <property type="entry name" value="AB_hydrolase_1"/>
</dbReference>
<evidence type="ECO:0000259" key="1">
    <source>
        <dbReference type="Pfam" id="PF12697"/>
    </source>
</evidence>
<dbReference type="Pfam" id="PF12697">
    <property type="entry name" value="Abhydrolase_6"/>
    <property type="match status" value="1"/>
</dbReference>
<dbReference type="PANTHER" id="PTHR43194">
    <property type="entry name" value="HYDROLASE ALPHA/BETA FOLD FAMILY"/>
    <property type="match status" value="1"/>
</dbReference>